<dbReference type="Pfam" id="PF00653">
    <property type="entry name" value="BIR"/>
    <property type="match status" value="1"/>
</dbReference>
<dbReference type="PANTHER" id="PTHR10044">
    <property type="entry name" value="INHIBITOR OF APOPTOSIS"/>
    <property type="match status" value="1"/>
</dbReference>
<proteinExistence type="inferred from homology"/>
<dbReference type="InterPro" id="IPR017907">
    <property type="entry name" value="Znf_RING_CS"/>
</dbReference>
<keyword evidence="11 15" id="KW-0863">Zinc-finger</keyword>
<evidence type="ECO:0000313" key="18">
    <source>
        <dbReference type="EMBL" id="KAF6421758.1"/>
    </source>
</evidence>
<dbReference type="Gene3D" id="1.10.1170.10">
    <property type="entry name" value="Inhibitor Of Apoptosis Protein (2mihbC-IAP-1), Chain A"/>
    <property type="match status" value="1"/>
</dbReference>
<dbReference type="GO" id="GO:0005634">
    <property type="term" value="C:nucleus"/>
    <property type="evidence" value="ECO:0007669"/>
    <property type="project" value="TreeGrafter"/>
</dbReference>
<keyword evidence="5" id="KW-0963">Cytoplasm</keyword>
<evidence type="ECO:0000256" key="7">
    <source>
        <dbReference type="ARBA" id="ARBA00022690"/>
    </source>
</evidence>
<evidence type="ECO:0000256" key="2">
    <source>
        <dbReference type="ARBA" id="ARBA00004496"/>
    </source>
</evidence>
<dbReference type="Gene3D" id="3.30.40.10">
    <property type="entry name" value="Zinc/RING finger domain, C3HC4 (zinc finger)"/>
    <property type="match status" value="1"/>
</dbReference>
<dbReference type="GO" id="GO:0061630">
    <property type="term" value="F:ubiquitin protein ligase activity"/>
    <property type="evidence" value="ECO:0007669"/>
    <property type="project" value="UniProtKB-EC"/>
</dbReference>
<dbReference type="InterPro" id="IPR013083">
    <property type="entry name" value="Znf_RING/FYVE/PHD"/>
</dbReference>
<keyword evidence="10" id="KW-0479">Metal-binding</keyword>
<dbReference type="FunFam" id="3.30.40.10:FF:000184">
    <property type="entry name" value="Baculoviral IAP repeat containing 2"/>
    <property type="match status" value="1"/>
</dbReference>
<dbReference type="Proteomes" id="UP000593571">
    <property type="component" value="Unassembled WGS sequence"/>
</dbReference>
<dbReference type="GO" id="GO:0043066">
    <property type="term" value="P:negative regulation of apoptotic process"/>
    <property type="evidence" value="ECO:0007669"/>
    <property type="project" value="TreeGrafter"/>
</dbReference>
<comment type="subcellular location">
    <subcellularLocation>
        <location evidence="2">Cytoplasm</location>
    </subcellularLocation>
</comment>
<protein>
    <recommendedName>
        <fullName evidence="4">RING-type E3 ubiquitin transferase</fullName>
        <ecNumber evidence="4">2.3.2.27</ecNumber>
    </recommendedName>
</protein>
<keyword evidence="9" id="KW-0789">Thiol protease inhibitor</keyword>
<dbReference type="GO" id="GO:0004869">
    <property type="term" value="F:cysteine-type endopeptidase inhibitor activity"/>
    <property type="evidence" value="ECO:0007669"/>
    <property type="project" value="UniProtKB-KW"/>
</dbReference>
<dbReference type="Pfam" id="PF13920">
    <property type="entry name" value="zf-C3HC4_3"/>
    <property type="match status" value="1"/>
</dbReference>
<evidence type="ECO:0000256" key="1">
    <source>
        <dbReference type="ARBA" id="ARBA00000900"/>
    </source>
</evidence>
<feature type="compositionally biased region" description="Basic and acidic residues" evidence="16">
    <location>
        <begin position="205"/>
        <end position="227"/>
    </location>
</feature>
<evidence type="ECO:0000256" key="6">
    <source>
        <dbReference type="ARBA" id="ARBA00022679"/>
    </source>
</evidence>
<feature type="region of interest" description="Disordered" evidence="16">
    <location>
        <begin position="185"/>
        <end position="227"/>
    </location>
</feature>
<evidence type="ECO:0000259" key="17">
    <source>
        <dbReference type="PROSITE" id="PS50089"/>
    </source>
</evidence>
<dbReference type="PROSITE" id="PS50089">
    <property type="entry name" value="ZF_RING_2"/>
    <property type="match status" value="1"/>
</dbReference>
<sequence length="283" mass="30966">MGPEDVPKCWCCGPKLSRWAAGGSPVQGHCGPHPLCGQVLGQDVGSTLSWGSQDHLDGQVLGQLHPLVEEEEAAGAAPPARPAFPEMGSEELRLASFQDWPLTAVVRPELLAAAGFFHTGRQDKVRCFFCYGGLQSWEQGDDPWTEHAKWFPRCEFLLQTKGRDFVCSVQESCCHLLGSWDPWGEPEDTTAAAPPTPVPPGPELPAHRGETQSEGTREPGARDTEEQLQRLREERTCKVCLDRSVSIVFVPCGHLVCAECAPNLQLCPICRAPIRSCVRTFLS</sequence>
<dbReference type="CDD" id="cd00022">
    <property type="entry name" value="BIR"/>
    <property type="match status" value="1"/>
</dbReference>
<dbReference type="EC" id="2.3.2.27" evidence="4"/>
<dbReference type="SUPFAM" id="SSF57924">
    <property type="entry name" value="Inhibitor of apoptosis (IAP) repeat"/>
    <property type="match status" value="2"/>
</dbReference>
<dbReference type="CDD" id="cd16713">
    <property type="entry name" value="RING-HC_BIRC2_3_7"/>
    <property type="match status" value="1"/>
</dbReference>
<dbReference type="FunFam" id="1.10.1170.10:FF:000002">
    <property type="entry name" value="Baculoviral IAP repeat containing 7"/>
    <property type="match status" value="1"/>
</dbReference>
<dbReference type="InterPro" id="IPR050784">
    <property type="entry name" value="IAP"/>
</dbReference>
<keyword evidence="12" id="KW-0833">Ubl conjugation pathway</keyword>
<evidence type="ECO:0000256" key="9">
    <source>
        <dbReference type="ARBA" id="ARBA00022704"/>
    </source>
</evidence>
<keyword evidence="13" id="KW-0862">Zinc</keyword>
<feature type="compositionally biased region" description="Pro residues" evidence="16">
    <location>
        <begin position="194"/>
        <end position="203"/>
    </location>
</feature>
<dbReference type="GO" id="GO:0043027">
    <property type="term" value="F:cysteine-type endopeptidase inhibitor activity involved in apoptotic process"/>
    <property type="evidence" value="ECO:0007669"/>
    <property type="project" value="TreeGrafter"/>
</dbReference>
<accession>A0A7J8DF10</accession>
<dbReference type="GO" id="GO:0031398">
    <property type="term" value="P:positive regulation of protein ubiquitination"/>
    <property type="evidence" value="ECO:0007669"/>
    <property type="project" value="TreeGrafter"/>
</dbReference>
<dbReference type="InterPro" id="IPR001841">
    <property type="entry name" value="Znf_RING"/>
</dbReference>
<evidence type="ECO:0000256" key="4">
    <source>
        <dbReference type="ARBA" id="ARBA00012483"/>
    </source>
</evidence>
<gene>
    <name evidence="18" type="ORF">HJG63_001489</name>
</gene>
<reference evidence="18 19" key="1">
    <citation type="journal article" date="2020" name="Nature">
        <title>Six reference-quality genomes reveal evolution of bat adaptations.</title>
        <authorList>
            <person name="Jebb D."/>
            <person name="Huang Z."/>
            <person name="Pippel M."/>
            <person name="Hughes G.M."/>
            <person name="Lavrichenko K."/>
            <person name="Devanna P."/>
            <person name="Winkler S."/>
            <person name="Jermiin L.S."/>
            <person name="Skirmuntt E.C."/>
            <person name="Katzourakis A."/>
            <person name="Burkitt-Gray L."/>
            <person name="Ray D.A."/>
            <person name="Sullivan K.A.M."/>
            <person name="Roscito J.G."/>
            <person name="Kirilenko B.M."/>
            <person name="Davalos L.M."/>
            <person name="Corthals A.P."/>
            <person name="Power M.L."/>
            <person name="Jones G."/>
            <person name="Ransome R.D."/>
            <person name="Dechmann D.K.N."/>
            <person name="Locatelli A.G."/>
            <person name="Puechmaille S.J."/>
            <person name="Fedrigo O."/>
            <person name="Jarvis E.D."/>
            <person name="Hiller M."/>
            <person name="Vernes S.C."/>
            <person name="Myers E.W."/>
            <person name="Teeling E.C."/>
        </authorList>
    </citation>
    <scope>NUCLEOTIDE SEQUENCE [LARGE SCALE GENOMIC DNA]</scope>
    <source>
        <strain evidence="18">MRouAeg1</strain>
        <tissue evidence="18">Muscle</tissue>
    </source>
</reference>
<dbReference type="PANTHER" id="PTHR10044:SF163">
    <property type="entry name" value="BACULOVIRAL IAP REPEAT-CONTAINING PROTEIN 7"/>
    <property type="match status" value="1"/>
</dbReference>
<dbReference type="AlphaFoldDB" id="A0A7J8DF10"/>
<evidence type="ECO:0000256" key="12">
    <source>
        <dbReference type="ARBA" id="ARBA00022786"/>
    </source>
</evidence>
<dbReference type="GO" id="GO:0005737">
    <property type="term" value="C:cytoplasm"/>
    <property type="evidence" value="ECO:0007669"/>
    <property type="project" value="UniProtKB-SubCell"/>
</dbReference>
<keyword evidence="19" id="KW-1185">Reference proteome</keyword>
<evidence type="ECO:0000256" key="8">
    <source>
        <dbReference type="ARBA" id="ARBA00022703"/>
    </source>
</evidence>
<organism evidence="18 19">
    <name type="scientific">Rousettus aegyptiacus</name>
    <name type="common">Egyptian fruit bat</name>
    <name type="synonym">Pteropus aegyptiacus</name>
    <dbReference type="NCBI Taxonomy" id="9407"/>
    <lineage>
        <taxon>Eukaryota</taxon>
        <taxon>Metazoa</taxon>
        <taxon>Chordata</taxon>
        <taxon>Craniata</taxon>
        <taxon>Vertebrata</taxon>
        <taxon>Euteleostomi</taxon>
        <taxon>Mammalia</taxon>
        <taxon>Eutheria</taxon>
        <taxon>Laurasiatheria</taxon>
        <taxon>Chiroptera</taxon>
        <taxon>Yinpterochiroptera</taxon>
        <taxon>Pteropodoidea</taxon>
        <taxon>Pteropodidae</taxon>
        <taxon>Rousettinae</taxon>
        <taxon>Rousettus</taxon>
    </lineage>
</organism>
<dbReference type="EMBL" id="JACASE010000012">
    <property type="protein sequence ID" value="KAF6421758.1"/>
    <property type="molecule type" value="Genomic_DNA"/>
</dbReference>
<keyword evidence="14" id="KW-0832">Ubl conjugation</keyword>
<comment type="similarity">
    <text evidence="3">Belongs to the IAP family.</text>
</comment>
<evidence type="ECO:0000256" key="15">
    <source>
        <dbReference type="PROSITE-ProRule" id="PRU00175"/>
    </source>
</evidence>
<comment type="caution">
    <text evidence="18">The sequence shown here is derived from an EMBL/GenBank/DDBJ whole genome shotgun (WGS) entry which is preliminary data.</text>
</comment>
<keyword evidence="8" id="KW-0053">Apoptosis</keyword>
<dbReference type="PROSITE" id="PS50143">
    <property type="entry name" value="BIR_REPEAT_2"/>
    <property type="match status" value="1"/>
</dbReference>
<dbReference type="GO" id="GO:0008270">
    <property type="term" value="F:zinc ion binding"/>
    <property type="evidence" value="ECO:0007669"/>
    <property type="project" value="UniProtKB-KW"/>
</dbReference>
<evidence type="ECO:0000256" key="5">
    <source>
        <dbReference type="ARBA" id="ARBA00022490"/>
    </source>
</evidence>
<evidence type="ECO:0000313" key="19">
    <source>
        <dbReference type="Proteomes" id="UP000593571"/>
    </source>
</evidence>
<dbReference type="SMART" id="SM00184">
    <property type="entry name" value="RING"/>
    <property type="match status" value="1"/>
</dbReference>
<dbReference type="PROSITE" id="PS01282">
    <property type="entry name" value="BIR_REPEAT_1"/>
    <property type="match status" value="1"/>
</dbReference>
<dbReference type="FunFam" id="1.10.1170.10:FF:000003">
    <property type="entry name" value="E3 ubiquitin-protein ligase XIAP"/>
    <property type="match status" value="1"/>
</dbReference>
<dbReference type="SMART" id="SM00238">
    <property type="entry name" value="BIR"/>
    <property type="match status" value="1"/>
</dbReference>
<comment type="catalytic activity">
    <reaction evidence="1">
        <text>S-ubiquitinyl-[E2 ubiquitin-conjugating enzyme]-L-cysteine + [acceptor protein]-L-lysine = [E2 ubiquitin-conjugating enzyme]-L-cysteine + N(6)-ubiquitinyl-[acceptor protein]-L-lysine.</text>
        <dbReference type="EC" id="2.3.2.27"/>
    </reaction>
</comment>
<evidence type="ECO:0000256" key="16">
    <source>
        <dbReference type="SAM" id="MobiDB-lite"/>
    </source>
</evidence>
<evidence type="ECO:0000256" key="14">
    <source>
        <dbReference type="ARBA" id="ARBA00022843"/>
    </source>
</evidence>
<dbReference type="GO" id="GO:0006915">
    <property type="term" value="P:apoptotic process"/>
    <property type="evidence" value="ECO:0007669"/>
    <property type="project" value="UniProtKB-KW"/>
</dbReference>
<keyword evidence="6" id="KW-0808">Transferase</keyword>
<dbReference type="InterPro" id="IPR001370">
    <property type="entry name" value="BIR_rpt"/>
</dbReference>
<name>A0A7J8DF10_ROUAE</name>
<evidence type="ECO:0000256" key="10">
    <source>
        <dbReference type="ARBA" id="ARBA00022723"/>
    </source>
</evidence>
<dbReference type="GO" id="GO:0051726">
    <property type="term" value="P:regulation of cell cycle"/>
    <property type="evidence" value="ECO:0007669"/>
    <property type="project" value="TreeGrafter"/>
</dbReference>
<evidence type="ECO:0000256" key="11">
    <source>
        <dbReference type="ARBA" id="ARBA00022771"/>
    </source>
</evidence>
<dbReference type="PROSITE" id="PS00518">
    <property type="entry name" value="ZF_RING_1"/>
    <property type="match status" value="1"/>
</dbReference>
<feature type="domain" description="RING-type" evidence="17">
    <location>
        <begin position="237"/>
        <end position="271"/>
    </location>
</feature>
<keyword evidence="7" id="KW-0646">Protease inhibitor</keyword>
<evidence type="ECO:0000256" key="13">
    <source>
        <dbReference type="ARBA" id="ARBA00022833"/>
    </source>
</evidence>
<evidence type="ECO:0000256" key="3">
    <source>
        <dbReference type="ARBA" id="ARBA00006672"/>
    </source>
</evidence>